<dbReference type="EMBL" id="GG662654">
    <property type="protein sequence ID" value="EAR98192.1"/>
    <property type="molecule type" value="Genomic_DNA"/>
</dbReference>
<dbReference type="InParanoid" id="I7MKD0"/>
<protein>
    <submittedName>
        <fullName evidence="2">Transmembrane protein, putative</fullName>
    </submittedName>
</protein>
<dbReference type="InterPro" id="IPR036259">
    <property type="entry name" value="MFS_trans_sf"/>
</dbReference>
<dbReference type="AlphaFoldDB" id="I7MKD0"/>
<feature type="transmembrane region" description="Helical" evidence="1">
    <location>
        <begin position="448"/>
        <end position="469"/>
    </location>
</feature>
<feature type="transmembrane region" description="Helical" evidence="1">
    <location>
        <begin position="421"/>
        <end position="441"/>
    </location>
</feature>
<feature type="transmembrane region" description="Helical" evidence="1">
    <location>
        <begin position="388"/>
        <end position="409"/>
    </location>
</feature>
<dbReference type="GeneID" id="7842061"/>
<dbReference type="Proteomes" id="UP000009168">
    <property type="component" value="Unassembled WGS sequence"/>
</dbReference>
<keyword evidence="1" id="KW-0472">Membrane</keyword>
<feature type="transmembrane region" description="Helical" evidence="1">
    <location>
        <begin position="131"/>
        <end position="151"/>
    </location>
</feature>
<keyword evidence="1 2" id="KW-0812">Transmembrane</keyword>
<sequence>MNIQSCEQVSNDDNSKKNQYLRLFLIILTIGINSTIYTSIPFLFYQSSLECYDKEKGFKYQCTTNEACDVGSYVISNQQTYPQIFSITDELSLICDRSVFEAYVLTSGTVGRVFANIALIFYPVQKENKELFMNLITLLIGITLCSLQWFYSLGMLIISFFTWYFCTCLVNGIIFIYMQELLPENYANYSVSFTSFGWFLGIFSYIIFVYFFGHWKNTLVHFIGLPCIIISSFNLLLLLLYPINQNSEYQAYSQLQNEDITNLSIQQQCSQVNDYLSDNSRLNTQRIIDEQEDNIIEQQPYFEPKLQNSNQENLLDIQQKDINLQSIEQLSDEKESLINKQIDQDTVFTEQLLQQKTNFNESQLHIVNDNKIQKYLPFMLYKELRTNFYVWTFCYVCIGVNNACCYYFLNQIQGDIYLKSLFSAIFEAFASFVATFLVMAFKDSLKIVTTFIFLLTGLAFLACIFSYNPENKMQLNQKEDYFNILLALLPIIIAKINFDIGWIILITYQRQLIPLRFQQQQFSTTNLINAFSISCIPFYRYICLNYNQNPFTGLGILSLLASATTYFLQEIKQDNYAEFQIYVQTQSNLAEERENDNDNS</sequence>
<keyword evidence="3" id="KW-1185">Reference proteome</keyword>
<evidence type="ECO:0000313" key="2">
    <source>
        <dbReference type="EMBL" id="EAR98192.1"/>
    </source>
</evidence>
<accession>I7MKD0</accession>
<keyword evidence="1" id="KW-1133">Transmembrane helix</keyword>
<proteinExistence type="predicted"/>
<organism evidence="2 3">
    <name type="scientific">Tetrahymena thermophila (strain SB210)</name>
    <dbReference type="NCBI Taxonomy" id="312017"/>
    <lineage>
        <taxon>Eukaryota</taxon>
        <taxon>Sar</taxon>
        <taxon>Alveolata</taxon>
        <taxon>Ciliophora</taxon>
        <taxon>Intramacronucleata</taxon>
        <taxon>Oligohymenophorea</taxon>
        <taxon>Hymenostomatida</taxon>
        <taxon>Tetrahymenina</taxon>
        <taxon>Tetrahymenidae</taxon>
        <taxon>Tetrahymena</taxon>
    </lineage>
</organism>
<feature type="transmembrane region" description="Helical" evidence="1">
    <location>
        <begin position="189"/>
        <end position="213"/>
    </location>
</feature>
<dbReference type="Gene3D" id="1.20.1250.20">
    <property type="entry name" value="MFS general substrate transporter like domains"/>
    <property type="match status" value="1"/>
</dbReference>
<dbReference type="RefSeq" id="XP_001018437.1">
    <property type="nucleotide sequence ID" value="XM_001018437.1"/>
</dbReference>
<feature type="transmembrane region" description="Helical" evidence="1">
    <location>
        <begin position="157"/>
        <end position="177"/>
    </location>
</feature>
<evidence type="ECO:0000313" key="3">
    <source>
        <dbReference type="Proteomes" id="UP000009168"/>
    </source>
</evidence>
<dbReference type="SUPFAM" id="SSF103473">
    <property type="entry name" value="MFS general substrate transporter"/>
    <property type="match status" value="2"/>
</dbReference>
<evidence type="ECO:0000256" key="1">
    <source>
        <dbReference type="SAM" id="Phobius"/>
    </source>
</evidence>
<feature type="transmembrane region" description="Helical" evidence="1">
    <location>
        <begin position="102"/>
        <end position="124"/>
    </location>
</feature>
<name>I7MKD0_TETTS</name>
<feature type="transmembrane region" description="Helical" evidence="1">
    <location>
        <begin position="20"/>
        <end position="40"/>
    </location>
</feature>
<reference evidence="3" key="1">
    <citation type="journal article" date="2006" name="PLoS Biol.">
        <title>Macronuclear genome sequence of the ciliate Tetrahymena thermophila, a model eukaryote.</title>
        <authorList>
            <person name="Eisen J.A."/>
            <person name="Coyne R.S."/>
            <person name="Wu M."/>
            <person name="Wu D."/>
            <person name="Thiagarajan M."/>
            <person name="Wortman J.R."/>
            <person name="Badger J.H."/>
            <person name="Ren Q."/>
            <person name="Amedeo P."/>
            <person name="Jones K.M."/>
            <person name="Tallon L.J."/>
            <person name="Delcher A.L."/>
            <person name="Salzberg S.L."/>
            <person name="Silva J.C."/>
            <person name="Haas B.J."/>
            <person name="Majoros W.H."/>
            <person name="Farzad M."/>
            <person name="Carlton J.M."/>
            <person name="Smith R.K. Jr."/>
            <person name="Garg J."/>
            <person name="Pearlman R.E."/>
            <person name="Karrer K.M."/>
            <person name="Sun L."/>
            <person name="Manning G."/>
            <person name="Elde N.C."/>
            <person name="Turkewitz A.P."/>
            <person name="Asai D.J."/>
            <person name="Wilkes D.E."/>
            <person name="Wang Y."/>
            <person name="Cai H."/>
            <person name="Collins K."/>
            <person name="Stewart B.A."/>
            <person name="Lee S.R."/>
            <person name="Wilamowska K."/>
            <person name="Weinberg Z."/>
            <person name="Ruzzo W.L."/>
            <person name="Wloga D."/>
            <person name="Gaertig J."/>
            <person name="Frankel J."/>
            <person name="Tsao C.-C."/>
            <person name="Gorovsky M.A."/>
            <person name="Keeling P.J."/>
            <person name="Waller R.F."/>
            <person name="Patron N.J."/>
            <person name="Cherry J.M."/>
            <person name="Stover N.A."/>
            <person name="Krieger C.J."/>
            <person name="del Toro C."/>
            <person name="Ryder H.F."/>
            <person name="Williamson S.C."/>
            <person name="Barbeau R.A."/>
            <person name="Hamilton E.P."/>
            <person name="Orias E."/>
        </authorList>
    </citation>
    <scope>NUCLEOTIDE SEQUENCE [LARGE SCALE GENOMIC DNA]</scope>
    <source>
        <strain evidence="3">SB210</strain>
    </source>
</reference>
<gene>
    <name evidence="2" type="ORF">TTHERM_00343920</name>
</gene>
<feature type="transmembrane region" description="Helical" evidence="1">
    <location>
        <begin position="219"/>
        <end position="241"/>
    </location>
</feature>
<dbReference type="HOGENOM" id="CLU_487933_0_0_1"/>
<feature type="transmembrane region" description="Helical" evidence="1">
    <location>
        <begin position="481"/>
        <end position="505"/>
    </location>
</feature>
<dbReference type="KEGG" id="tet:TTHERM_00343920"/>